<gene>
    <name evidence="3" type="ORF">LZ012_16955</name>
</gene>
<organism evidence="3 4">
    <name type="scientific">Dechloromonas hankyongensis</name>
    <dbReference type="NCBI Taxonomy" id="2908002"/>
    <lineage>
        <taxon>Bacteria</taxon>
        <taxon>Pseudomonadati</taxon>
        <taxon>Pseudomonadota</taxon>
        <taxon>Betaproteobacteria</taxon>
        <taxon>Rhodocyclales</taxon>
        <taxon>Azonexaceae</taxon>
        <taxon>Dechloromonas</taxon>
    </lineage>
</organism>
<dbReference type="Proteomes" id="UP001165384">
    <property type="component" value="Unassembled WGS sequence"/>
</dbReference>
<dbReference type="RefSeq" id="WP_275712080.1">
    <property type="nucleotide sequence ID" value="NZ_JAKLTN010000004.1"/>
</dbReference>
<protein>
    <submittedName>
        <fullName evidence="3">Uncharacterized protein</fullName>
    </submittedName>
</protein>
<feature type="compositionally biased region" description="Low complexity" evidence="1">
    <location>
        <begin position="53"/>
        <end position="111"/>
    </location>
</feature>
<evidence type="ECO:0000313" key="3">
    <source>
        <dbReference type="EMBL" id="MCG2578690.1"/>
    </source>
</evidence>
<proteinExistence type="predicted"/>
<accession>A0ABS9K6J2</accession>
<evidence type="ECO:0000313" key="4">
    <source>
        <dbReference type="Proteomes" id="UP001165384"/>
    </source>
</evidence>
<comment type="caution">
    <text evidence="3">The sequence shown here is derived from an EMBL/GenBank/DDBJ whole genome shotgun (WGS) entry which is preliminary data.</text>
</comment>
<feature type="signal peptide" evidence="2">
    <location>
        <begin position="1"/>
        <end position="22"/>
    </location>
</feature>
<feature type="chain" id="PRO_5046073403" evidence="2">
    <location>
        <begin position="23"/>
        <end position="111"/>
    </location>
</feature>
<sequence length="111" mass="10754">MMRNQILTAIASIALIVPLLQACERSDRSPSASVPGSERQARTPSAQDRMLESAPPAAGLPSTPTSPSAPGSSSSPSGSSSSDTSGSPSSSTGSGSTSGSPSGSSGSSSNQ</sequence>
<keyword evidence="2" id="KW-0732">Signal</keyword>
<keyword evidence="4" id="KW-1185">Reference proteome</keyword>
<dbReference type="PROSITE" id="PS51257">
    <property type="entry name" value="PROKAR_LIPOPROTEIN"/>
    <property type="match status" value="1"/>
</dbReference>
<evidence type="ECO:0000256" key="2">
    <source>
        <dbReference type="SAM" id="SignalP"/>
    </source>
</evidence>
<dbReference type="EMBL" id="JAKLTN010000004">
    <property type="protein sequence ID" value="MCG2578690.1"/>
    <property type="molecule type" value="Genomic_DNA"/>
</dbReference>
<reference evidence="3" key="1">
    <citation type="submission" date="2022-01" db="EMBL/GenBank/DDBJ databases">
        <authorList>
            <person name="Jo J.-H."/>
            <person name="Im W.-T."/>
        </authorList>
    </citation>
    <scope>NUCLEOTIDE SEQUENCE</scope>
    <source>
        <strain evidence="3">XY25</strain>
    </source>
</reference>
<evidence type="ECO:0000256" key="1">
    <source>
        <dbReference type="SAM" id="MobiDB-lite"/>
    </source>
</evidence>
<name>A0ABS9K6J2_9RHOO</name>
<feature type="region of interest" description="Disordered" evidence="1">
    <location>
        <begin position="24"/>
        <end position="111"/>
    </location>
</feature>